<keyword evidence="4 10" id="KW-1133">Transmembrane helix</keyword>
<feature type="non-terminal residue" evidence="12">
    <location>
        <position position="293"/>
    </location>
</feature>
<evidence type="ECO:0000256" key="7">
    <source>
        <dbReference type="ARBA" id="ARBA00023170"/>
    </source>
</evidence>
<dbReference type="PRINTS" id="PR01012">
    <property type="entry name" value="NRPEPTIDEYR"/>
</dbReference>
<dbReference type="GO" id="GO:0005886">
    <property type="term" value="C:plasma membrane"/>
    <property type="evidence" value="ECO:0007669"/>
    <property type="project" value="TreeGrafter"/>
</dbReference>
<feature type="transmembrane region" description="Helical" evidence="10">
    <location>
        <begin position="111"/>
        <end position="132"/>
    </location>
</feature>
<evidence type="ECO:0000256" key="2">
    <source>
        <dbReference type="ARBA" id="ARBA00010663"/>
    </source>
</evidence>
<dbReference type="Proteomes" id="UP000678393">
    <property type="component" value="Unassembled WGS sequence"/>
</dbReference>
<dbReference type="PANTHER" id="PTHR45695:SF15">
    <property type="entry name" value="OPSIN RH2"/>
    <property type="match status" value="1"/>
</dbReference>
<evidence type="ECO:0000256" key="5">
    <source>
        <dbReference type="ARBA" id="ARBA00023040"/>
    </source>
</evidence>
<evidence type="ECO:0000256" key="3">
    <source>
        <dbReference type="ARBA" id="ARBA00022692"/>
    </source>
</evidence>
<dbReference type="SUPFAM" id="SSF81321">
    <property type="entry name" value="Family A G protein-coupled receptor-like"/>
    <property type="match status" value="1"/>
</dbReference>
<dbReference type="Pfam" id="PF00001">
    <property type="entry name" value="7tm_1"/>
    <property type="match status" value="1"/>
</dbReference>
<evidence type="ECO:0000256" key="6">
    <source>
        <dbReference type="ARBA" id="ARBA00023136"/>
    </source>
</evidence>
<evidence type="ECO:0000256" key="4">
    <source>
        <dbReference type="ARBA" id="ARBA00022989"/>
    </source>
</evidence>
<feature type="transmembrane region" description="Helical" evidence="10">
    <location>
        <begin position="20"/>
        <end position="39"/>
    </location>
</feature>
<feature type="transmembrane region" description="Helical" evidence="10">
    <location>
        <begin position="197"/>
        <end position="218"/>
    </location>
</feature>
<keyword evidence="13" id="KW-1185">Reference proteome</keyword>
<dbReference type="PRINTS" id="PR00237">
    <property type="entry name" value="GPCRRHODOPSN"/>
</dbReference>
<keyword evidence="3 9" id="KW-0812">Transmembrane</keyword>
<dbReference type="PANTHER" id="PTHR45695">
    <property type="entry name" value="LEUCOKININ RECEPTOR-RELATED"/>
    <property type="match status" value="1"/>
</dbReference>
<dbReference type="InterPro" id="IPR000611">
    <property type="entry name" value="NPY_rcpt"/>
</dbReference>
<evidence type="ECO:0000256" key="1">
    <source>
        <dbReference type="ARBA" id="ARBA00004141"/>
    </source>
</evidence>
<organism evidence="12 13">
    <name type="scientific">Candidula unifasciata</name>
    <dbReference type="NCBI Taxonomy" id="100452"/>
    <lineage>
        <taxon>Eukaryota</taxon>
        <taxon>Metazoa</taxon>
        <taxon>Spiralia</taxon>
        <taxon>Lophotrochozoa</taxon>
        <taxon>Mollusca</taxon>
        <taxon>Gastropoda</taxon>
        <taxon>Heterobranchia</taxon>
        <taxon>Euthyneura</taxon>
        <taxon>Panpulmonata</taxon>
        <taxon>Eupulmonata</taxon>
        <taxon>Stylommatophora</taxon>
        <taxon>Helicina</taxon>
        <taxon>Helicoidea</taxon>
        <taxon>Geomitridae</taxon>
        <taxon>Candidula</taxon>
    </lineage>
</organism>
<reference evidence="12" key="1">
    <citation type="submission" date="2021-04" db="EMBL/GenBank/DDBJ databases">
        <authorList>
            <consortium name="Molecular Ecology Group"/>
        </authorList>
    </citation>
    <scope>NUCLEOTIDE SEQUENCE</scope>
</reference>
<keyword evidence="8 9" id="KW-0807">Transducer</keyword>
<feature type="non-terminal residue" evidence="12">
    <location>
        <position position="1"/>
    </location>
</feature>
<evidence type="ECO:0000313" key="13">
    <source>
        <dbReference type="Proteomes" id="UP000678393"/>
    </source>
</evidence>
<sequence>FARFFTFTWEYGEILCKAVHYFQNLTIICSVLNLIGLSFERYYAILHPMRAKYMCTVTIARRLVILIWSLSVVMALPILVGQRQRLVGGARKGYWCVEDWDSPLIAKVYNLYMFVVAYVLPLTLMTLAYTNICRRLWQVKYQHPSLRATHSYMRPDRDPSSPEESLEVCNFLRSSTVHREKIRSVNEESTRRQVVKMLVFVVALFAICWGPIMFNNVLVAFHVLQPLHHGYLKPMRQGFWLMGYVNSCLNPIVYGFMSKNFRESFRNTVSLCVLGRDISRHRTLCRCTFNATT</sequence>
<evidence type="ECO:0000256" key="10">
    <source>
        <dbReference type="SAM" id="Phobius"/>
    </source>
</evidence>
<gene>
    <name evidence="12" type="ORF">CUNI_LOCUS13907</name>
</gene>
<comment type="subcellular location">
    <subcellularLocation>
        <location evidence="1">Membrane</location>
        <topology evidence="1">Multi-pass membrane protein</topology>
    </subcellularLocation>
</comment>
<comment type="caution">
    <text evidence="12">The sequence shown here is derived from an EMBL/GenBank/DDBJ whole genome shotgun (WGS) entry which is preliminary data.</text>
</comment>
<dbReference type="OrthoDB" id="2132067at2759"/>
<feature type="transmembrane region" description="Helical" evidence="10">
    <location>
        <begin position="59"/>
        <end position="80"/>
    </location>
</feature>
<evidence type="ECO:0000256" key="8">
    <source>
        <dbReference type="ARBA" id="ARBA00023224"/>
    </source>
</evidence>
<dbReference type="InterPro" id="IPR000276">
    <property type="entry name" value="GPCR_Rhodpsn"/>
</dbReference>
<accession>A0A8S3ZGD1</accession>
<evidence type="ECO:0000256" key="9">
    <source>
        <dbReference type="RuleBase" id="RU000688"/>
    </source>
</evidence>
<evidence type="ECO:0000259" key="11">
    <source>
        <dbReference type="PROSITE" id="PS50262"/>
    </source>
</evidence>
<dbReference type="AlphaFoldDB" id="A0A8S3ZGD1"/>
<dbReference type="InterPro" id="IPR017452">
    <property type="entry name" value="GPCR_Rhodpsn_7TM"/>
</dbReference>
<dbReference type="GO" id="GO:0004983">
    <property type="term" value="F:neuropeptide Y receptor activity"/>
    <property type="evidence" value="ECO:0007669"/>
    <property type="project" value="InterPro"/>
</dbReference>
<dbReference type="EMBL" id="CAJHNH020003019">
    <property type="protein sequence ID" value="CAG5128349.1"/>
    <property type="molecule type" value="Genomic_DNA"/>
</dbReference>
<keyword evidence="5 9" id="KW-0297">G-protein coupled receptor</keyword>
<name>A0A8S3ZGD1_9EUPU</name>
<comment type="similarity">
    <text evidence="2 9">Belongs to the G-protein coupled receptor 1 family.</text>
</comment>
<protein>
    <recommendedName>
        <fullName evidence="11">G-protein coupled receptors family 1 profile domain-containing protein</fullName>
    </recommendedName>
</protein>
<feature type="domain" description="G-protein coupled receptors family 1 profile" evidence="11">
    <location>
        <begin position="1"/>
        <end position="254"/>
    </location>
</feature>
<evidence type="ECO:0000313" key="12">
    <source>
        <dbReference type="EMBL" id="CAG5128349.1"/>
    </source>
</evidence>
<keyword evidence="7 9" id="KW-0675">Receptor</keyword>
<proteinExistence type="inferred from homology"/>
<dbReference type="PROSITE" id="PS50262">
    <property type="entry name" value="G_PROTEIN_RECEP_F1_2"/>
    <property type="match status" value="1"/>
</dbReference>
<keyword evidence="6 10" id="KW-0472">Membrane</keyword>
<dbReference type="Gene3D" id="1.20.1070.10">
    <property type="entry name" value="Rhodopsin 7-helix transmembrane proteins"/>
    <property type="match status" value="1"/>
</dbReference>
<dbReference type="PROSITE" id="PS00237">
    <property type="entry name" value="G_PROTEIN_RECEP_F1_1"/>
    <property type="match status" value="1"/>
</dbReference>
<feature type="transmembrane region" description="Helical" evidence="10">
    <location>
        <begin position="238"/>
        <end position="257"/>
    </location>
</feature>